<organism evidence="6">
    <name type="scientific">Onchocerca flexuosa</name>
    <dbReference type="NCBI Taxonomy" id="387005"/>
    <lineage>
        <taxon>Eukaryota</taxon>
        <taxon>Metazoa</taxon>
        <taxon>Ecdysozoa</taxon>
        <taxon>Nematoda</taxon>
        <taxon>Chromadorea</taxon>
        <taxon>Rhabditida</taxon>
        <taxon>Spirurina</taxon>
        <taxon>Spiruromorpha</taxon>
        <taxon>Filarioidea</taxon>
        <taxon>Onchocercidae</taxon>
        <taxon>Onchocerca</taxon>
    </lineage>
</organism>
<reference evidence="6" key="1">
    <citation type="submission" date="2016-06" db="UniProtKB">
        <authorList>
            <consortium name="WormBaseParasite"/>
        </authorList>
    </citation>
    <scope>IDENTIFICATION</scope>
</reference>
<dbReference type="InterPro" id="IPR035979">
    <property type="entry name" value="RBD_domain_sf"/>
</dbReference>
<keyword evidence="1" id="KW-0694">RNA-binding</keyword>
<protein>
    <submittedName>
        <fullName evidence="6">RRM domain-containing protein</fullName>
    </submittedName>
</protein>
<proteinExistence type="predicted"/>
<evidence type="ECO:0000256" key="1">
    <source>
        <dbReference type="PROSITE-ProRule" id="PRU00176"/>
    </source>
</evidence>
<dbReference type="WBParaSite" id="OFLC_0000790201-mRNA-1">
    <property type="protein sequence ID" value="OFLC_0000790201-mRNA-1"/>
    <property type="gene ID" value="OFLC_0000790201"/>
</dbReference>
<dbReference type="InterPro" id="IPR012677">
    <property type="entry name" value="Nucleotide-bd_a/b_plait_sf"/>
</dbReference>
<gene>
    <name evidence="4" type="ORF">OFLC_LOCUS7904</name>
</gene>
<dbReference type="Proteomes" id="UP000267606">
    <property type="component" value="Unassembled WGS sequence"/>
</dbReference>
<dbReference type="Gene3D" id="3.30.70.330">
    <property type="match status" value="1"/>
</dbReference>
<feature type="domain" description="RRM" evidence="3">
    <location>
        <begin position="135"/>
        <end position="196"/>
    </location>
</feature>
<dbReference type="Pfam" id="PF00076">
    <property type="entry name" value="RRM_1"/>
    <property type="match status" value="1"/>
</dbReference>
<dbReference type="PROSITE" id="PS50102">
    <property type="entry name" value="RRM"/>
    <property type="match status" value="1"/>
</dbReference>
<name>A0A183HK91_9BILA</name>
<evidence type="ECO:0000256" key="2">
    <source>
        <dbReference type="SAM" id="MobiDB-lite"/>
    </source>
</evidence>
<keyword evidence="5" id="KW-1185">Reference proteome</keyword>
<accession>A0A183HK91</accession>
<dbReference type="STRING" id="387005.A0A183HK91"/>
<dbReference type="AlphaFoldDB" id="A0A183HK91"/>
<sequence length="196" mass="22175">MFEEARNGDAELNVETSNQSADSQSRKQDQEAIDFDGYISVCSNEDGNNVLEIPVDDDGNLSIATLAHSFPEAIGLKFKNQSSGIYRTLAVDEQKRCIYPPKGGWGARRYVAIFAIREKRSGLDGSLNESLRVPVDLIVLNLPFKTEEEALKKFFEQYGEVQYVEVCSDRLFFRFACLEVCMYVFVNGTRFPNFSH</sequence>
<feature type="region of interest" description="Disordered" evidence="2">
    <location>
        <begin position="1"/>
        <end position="29"/>
    </location>
</feature>
<evidence type="ECO:0000259" key="3">
    <source>
        <dbReference type="PROSITE" id="PS50102"/>
    </source>
</evidence>
<dbReference type="InterPro" id="IPR000504">
    <property type="entry name" value="RRM_dom"/>
</dbReference>
<feature type="compositionally biased region" description="Polar residues" evidence="2">
    <location>
        <begin position="14"/>
        <end position="23"/>
    </location>
</feature>
<evidence type="ECO:0000313" key="4">
    <source>
        <dbReference type="EMBL" id="VDO53082.1"/>
    </source>
</evidence>
<dbReference type="CDD" id="cd19609">
    <property type="entry name" value="NTD_TDP-43"/>
    <property type="match status" value="1"/>
</dbReference>
<evidence type="ECO:0000313" key="5">
    <source>
        <dbReference type="Proteomes" id="UP000267606"/>
    </source>
</evidence>
<dbReference type="Pfam" id="PF18694">
    <property type="entry name" value="TDP-43_N"/>
    <property type="match status" value="1"/>
</dbReference>
<evidence type="ECO:0000313" key="6">
    <source>
        <dbReference type="WBParaSite" id="OFLC_0000790201-mRNA-1"/>
    </source>
</evidence>
<dbReference type="GO" id="GO:0003723">
    <property type="term" value="F:RNA binding"/>
    <property type="evidence" value="ECO:0007669"/>
    <property type="project" value="UniProtKB-UniRule"/>
</dbReference>
<reference evidence="4 5" key="2">
    <citation type="submission" date="2018-11" db="EMBL/GenBank/DDBJ databases">
        <authorList>
            <consortium name="Pathogen Informatics"/>
        </authorList>
    </citation>
    <scope>NUCLEOTIDE SEQUENCE [LARGE SCALE GENOMIC DNA]</scope>
</reference>
<dbReference type="EMBL" id="UZAJ01008559">
    <property type="protein sequence ID" value="VDO53082.1"/>
    <property type="molecule type" value="Genomic_DNA"/>
</dbReference>
<dbReference type="SUPFAM" id="SSF54928">
    <property type="entry name" value="RNA-binding domain, RBD"/>
    <property type="match status" value="1"/>
</dbReference>
<dbReference type="InterPro" id="IPR041105">
    <property type="entry name" value="TDP-43_N"/>
</dbReference>